<dbReference type="AlphaFoldDB" id="A0A8H4VH46"/>
<dbReference type="InterPro" id="IPR001144">
    <property type="entry name" value="Enterotoxin_A"/>
</dbReference>
<feature type="region of interest" description="Disordered" evidence="5">
    <location>
        <begin position="425"/>
        <end position="458"/>
    </location>
</feature>
<sequence>MDEFLAAVGVQAMKYAIRSGIALTSTYALGQCSRLLKTVDDKKLYGELSRLQKLLDGKMRVITPAIDLIEFKSGRGNVFLESAVPLTKSLYQDINSLGRRIASAVSSDESLADADRIAQQRGKLCEVISEIRGLLDRIDHEIPLLQLAITASGESLSVSLPFAISPSRLLQASTLLILGDTQYARDPTASAQVGPAFNLSVYMLFLGHASQGAESTHQAESPVYGLRHGERKPMWQEVIHKARVRLCRSPQPPELEDNQAQDTLNGLDVSGERLEFSYYLEIVEDLDDGRVHDDQEPGPPNGQISRTGILETIPAYQLSKIFYTDTGRILNIGRGEEGESSPVLLLKRDLTAARPRRARDGTHDAEDVAKDETKTPCSSKDDQEEVDRQLREESTREPGHSRDGSSRLPKQFDPEWLALGVYEEEDAGPDDSETEDGSLSGSEDQVHDTDRTQRPKSVAQGAMLDSMLAAQVRNLGLSSGPDTGETRGNESPPKMQTPSANEPRTDDFVARSPFNVITSSLSLIEMLIRLAGLQEFQQTCHLSIPDHVLTFFLEETSTTAGGFWSRGGLKRSPGYELTAKQMEKGSSVYEHVLGASLRHTRFVSTSSDPRVALEFADELHRYGFPMWFGYLYKIAADWKMVDVSGTLLDQYHLRQSEHVVVGGIPFEQVMGWYDLSKLGYQEWTTKTRSVMKLLENDQTLRGYKANPLFNPRYLTTRGAGGKPQLAGFPRGDKNWRREPWKRFAGTSATEALQIYVRQNLDPKNDDIRNWQWALPSGSIAASSGRNTSTETASGKPKLPSSRGKSSDLGRACDANAGCRIL</sequence>
<feature type="compositionally biased region" description="Basic and acidic residues" evidence="5">
    <location>
        <begin position="444"/>
        <end position="453"/>
    </location>
</feature>
<proteinExistence type="predicted"/>
<keyword evidence="3" id="KW-0843">Virulence</keyword>
<feature type="compositionally biased region" description="Basic and acidic residues" evidence="5">
    <location>
        <begin position="358"/>
        <end position="374"/>
    </location>
</feature>
<dbReference type="Gene3D" id="3.90.210.10">
    <property type="entry name" value="Heat-Labile Enterotoxin, subunit A"/>
    <property type="match status" value="1"/>
</dbReference>
<reference evidence="6 7" key="1">
    <citation type="journal article" date="2020" name="G3 (Bethesda)">
        <title>Genetic Underpinnings of Host Manipulation by Ophiocordyceps as Revealed by Comparative Transcriptomics.</title>
        <authorList>
            <person name="Will I."/>
            <person name="Das B."/>
            <person name="Trinh T."/>
            <person name="Brachmann A."/>
            <person name="Ohm R.A."/>
            <person name="de Bekker C."/>
        </authorList>
    </citation>
    <scope>NUCLEOTIDE SEQUENCE [LARGE SCALE GENOMIC DNA]</scope>
    <source>
        <strain evidence="6 7">EC05</strain>
    </source>
</reference>
<dbReference type="GO" id="GO:0005737">
    <property type="term" value="C:cytoplasm"/>
    <property type="evidence" value="ECO:0007669"/>
    <property type="project" value="TreeGrafter"/>
</dbReference>
<feature type="region of interest" description="Disordered" evidence="5">
    <location>
        <begin position="289"/>
        <end position="308"/>
    </location>
</feature>
<feature type="compositionally biased region" description="Acidic residues" evidence="5">
    <location>
        <begin position="425"/>
        <end position="436"/>
    </location>
</feature>
<dbReference type="SUPFAM" id="SSF56399">
    <property type="entry name" value="ADP-ribosylation"/>
    <property type="match status" value="1"/>
</dbReference>
<evidence type="ECO:0000256" key="2">
    <source>
        <dbReference type="ARBA" id="ARBA00022729"/>
    </source>
</evidence>
<dbReference type="OrthoDB" id="512915at2759"/>
<dbReference type="GO" id="GO:0005634">
    <property type="term" value="C:nucleus"/>
    <property type="evidence" value="ECO:0007669"/>
    <property type="project" value="TreeGrafter"/>
</dbReference>
<gene>
    <name evidence="6" type="ORF">GQ602_001143</name>
</gene>
<evidence type="ECO:0000313" key="7">
    <source>
        <dbReference type="Proteomes" id="UP000562929"/>
    </source>
</evidence>
<feature type="region of interest" description="Disordered" evidence="5">
    <location>
        <begin position="779"/>
        <end position="809"/>
    </location>
</feature>
<protein>
    <submittedName>
        <fullName evidence="6">Ran-binding-domain-containing protein</fullName>
    </submittedName>
</protein>
<evidence type="ECO:0000256" key="4">
    <source>
        <dbReference type="ARBA" id="ARBA00023157"/>
    </source>
</evidence>
<dbReference type="Proteomes" id="UP000562929">
    <property type="component" value="Unassembled WGS sequence"/>
</dbReference>
<keyword evidence="7" id="KW-1185">Reference proteome</keyword>
<accession>A0A8H4VH46</accession>
<dbReference type="Pfam" id="PF05508">
    <property type="entry name" value="Ran-binding"/>
    <property type="match status" value="1"/>
</dbReference>
<dbReference type="GO" id="GO:0030695">
    <property type="term" value="F:GTPase regulator activity"/>
    <property type="evidence" value="ECO:0007669"/>
    <property type="project" value="TreeGrafter"/>
</dbReference>
<evidence type="ECO:0000256" key="1">
    <source>
        <dbReference type="ARBA" id="ARBA00022656"/>
    </source>
</evidence>
<dbReference type="Pfam" id="PF01375">
    <property type="entry name" value="Enterotoxin_a"/>
    <property type="match status" value="1"/>
</dbReference>
<evidence type="ECO:0000256" key="3">
    <source>
        <dbReference type="ARBA" id="ARBA00023026"/>
    </source>
</evidence>
<feature type="region of interest" description="Disordered" evidence="5">
    <location>
        <begin position="475"/>
        <end position="507"/>
    </location>
</feature>
<evidence type="ECO:0000256" key="5">
    <source>
        <dbReference type="SAM" id="MobiDB-lite"/>
    </source>
</evidence>
<feature type="compositionally biased region" description="Basic and acidic residues" evidence="5">
    <location>
        <begin position="386"/>
        <end position="412"/>
    </location>
</feature>
<keyword evidence="2" id="KW-0732">Signal</keyword>
<name>A0A8H4VH46_9HYPO</name>
<comment type="caution">
    <text evidence="6">The sequence shown here is derived from an EMBL/GenBank/DDBJ whole genome shotgun (WGS) entry which is preliminary data.</text>
</comment>
<dbReference type="PANTHER" id="PTHR31010">
    <property type="entry name" value="RAN-SPECIFIC GTPASE-ACTIVATING PROTEIN 30-RELATED"/>
    <property type="match status" value="1"/>
</dbReference>
<dbReference type="GO" id="GO:0090729">
    <property type="term" value="F:toxin activity"/>
    <property type="evidence" value="ECO:0007669"/>
    <property type="project" value="UniProtKB-KW"/>
</dbReference>
<keyword evidence="1" id="KW-0800">Toxin</keyword>
<dbReference type="PANTHER" id="PTHR31010:SF2">
    <property type="entry name" value="RAN-SPECIFIC GTPASE-ACTIVATING PROTEIN 30"/>
    <property type="match status" value="1"/>
</dbReference>
<dbReference type="EMBL" id="JAACLJ010000001">
    <property type="protein sequence ID" value="KAF4595530.1"/>
    <property type="molecule type" value="Genomic_DNA"/>
</dbReference>
<feature type="region of interest" description="Disordered" evidence="5">
    <location>
        <begin position="355"/>
        <end position="412"/>
    </location>
</feature>
<organism evidence="6 7">
    <name type="scientific">Ophiocordyceps camponoti-floridani</name>
    <dbReference type="NCBI Taxonomy" id="2030778"/>
    <lineage>
        <taxon>Eukaryota</taxon>
        <taxon>Fungi</taxon>
        <taxon>Dikarya</taxon>
        <taxon>Ascomycota</taxon>
        <taxon>Pezizomycotina</taxon>
        <taxon>Sordariomycetes</taxon>
        <taxon>Hypocreomycetidae</taxon>
        <taxon>Hypocreales</taxon>
        <taxon>Ophiocordycipitaceae</taxon>
        <taxon>Ophiocordyceps</taxon>
    </lineage>
</organism>
<feature type="compositionally biased region" description="Polar residues" evidence="5">
    <location>
        <begin position="779"/>
        <end position="792"/>
    </location>
</feature>
<keyword evidence="4" id="KW-1015">Disulfide bond</keyword>
<dbReference type="InterPro" id="IPR008812">
    <property type="entry name" value="Ran_GTP-bd-rel"/>
</dbReference>
<evidence type="ECO:0000313" key="6">
    <source>
        <dbReference type="EMBL" id="KAF4595530.1"/>
    </source>
</evidence>